<dbReference type="EMBL" id="STGU01000006">
    <property type="protein sequence ID" value="THV35312.1"/>
    <property type="molecule type" value="Genomic_DNA"/>
</dbReference>
<feature type="transmembrane region" description="Helical" evidence="8">
    <location>
        <begin position="205"/>
        <end position="226"/>
    </location>
</feature>
<feature type="transmembrane region" description="Helical" evidence="8">
    <location>
        <begin position="98"/>
        <end position="126"/>
    </location>
</feature>
<feature type="transmembrane region" description="Helical" evidence="8">
    <location>
        <begin position="342"/>
        <end position="360"/>
    </location>
</feature>
<gene>
    <name evidence="9" type="ORF">FAA86_12305</name>
</gene>
<reference evidence="9 10" key="1">
    <citation type="submission" date="2019-04" db="EMBL/GenBank/DDBJ databases">
        <title>genome sequence of strain W3.</title>
        <authorList>
            <person name="Gao J."/>
            <person name="Sun J."/>
        </authorList>
    </citation>
    <scope>NUCLEOTIDE SEQUENCE [LARGE SCALE GENOMIC DNA]</scope>
    <source>
        <strain evidence="9 10">W3</strain>
    </source>
</reference>
<dbReference type="RefSeq" id="WP_136540965.1">
    <property type="nucleotide sequence ID" value="NZ_STGU01000006.1"/>
</dbReference>
<dbReference type="Pfam" id="PF09594">
    <property type="entry name" value="GT87"/>
    <property type="match status" value="1"/>
</dbReference>
<feature type="transmembrane region" description="Helical" evidence="8">
    <location>
        <begin position="174"/>
        <end position="198"/>
    </location>
</feature>
<comment type="subcellular location">
    <subcellularLocation>
        <location evidence="1">Cell membrane</location>
        <topology evidence="1">Multi-pass membrane protein</topology>
    </subcellularLocation>
</comment>
<name>A0A4S8PZ60_9HYPH</name>
<keyword evidence="3" id="KW-0808">Transferase</keyword>
<evidence type="ECO:0000256" key="4">
    <source>
        <dbReference type="ARBA" id="ARBA00022692"/>
    </source>
</evidence>
<organism evidence="9 10">
    <name type="scientific">Rhizobium rosettiformans W3</name>
    <dbReference type="NCBI Taxonomy" id="538378"/>
    <lineage>
        <taxon>Bacteria</taxon>
        <taxon>Pseudomonadati</taxon>
        <taxon>Pseudomonadota</taxon>
        <taxon>Alphaproteobacteria</taxon>
        <taxon>Hyphomicrobiales</taxon>
        <taxon>Rhizobiaceae</taxon>
        <taxon>Rhizobium/Agrobacterium group</taxon>
        <taxon>Rhizobium</taxon>
    </lineage>
</organism>
<evidence type="ECO:0000313" key="10">
    <source>
        <dbReference type="Proteomes" id="UP000307378"/>
    </source>
</evidence>
<feature type="transmembrane region" description="Helical" evidence="8">
    <location>
        <begin position="274"/>
        <end position="292"/>
    </location>
</feature>
<comment type="similarity">
    <text evidence="7">Belongs to the glycosyltransferase 87 family.</text>
</comment>
<keyword evidence="4 8" id="KW-0812">Transmembrane</keyword>
<evidence type="ECO:0000313" key="9">
    <source>
        <dbReference type="EMBL" id="THV35312.1"/>
    </source>
</evidence>
<feature type="transmembrane region" description="Helical" evidence="8">
    <location>
        <begin position="12"/>
        <end position="31"/>
    </location>
</feature>
<dbReference type="InterPro" id="IPR018584">
    <property type="entry name" value="GT87"/>
</dbReference>
<keyword evidence="5 8" id="KW-1133">Transmembrane helix</keyword>
<evidence type="ECO:0000256" key="3">
    <source>
        <dbReference type="ARBA" id="ARBA00022679"/>
    </source>
</evidence>
<dbReference type="Proteomes" id="UP000307378">
    <property type="component" value="Unassembled WGS sequence"/>
</dbReference>
<dbReference type="GO" id="GO:0016758">
    <property type="term" value="F:hexosyltransferase activity"/>
    <property type="evidence" value="ECO:0007669"/>
    <property type="project" value="InterPro"/>
</dbReference>
<keyword evidence="2" id="KW-1003">Cell membrane</keyword>
<evidence type="ECO:0000256" key="8">
    <source>
        <dbReference type="SAM" id="Phobius"/>
    </source>
</evidence>
<dbReference type="GO" id="GO:0005886">
    <property type="term" value="C:plasma membrane"/>
    <property type="evidence" value="ECO:0007669"/>
    <property type="project" value="UniProtKB-SubCell"/>
</dbReference>
<evidence type="ECO:0000256" key="1">
    <source>
        <dbReference type="ARBA" id="ARBA00004651"/>
    </source>
</evidence>
<proteinExistence type="inferred from homology"/>
<sequence>MTENRPKRFSPLHWLAAGCVLVACVAIGFIWSRPVEVNTIAWSNTDFSNYWTASTLLLKGRVMDLFSGQETYFANLQAIFGPDYPWRNWSYPPSYVLLMWPLGFAQLASSLVIFQLVTGLFFLHAVSTVQRDITPGAAALLIAFLICNTVTAQNGFLTAALMLYGLSLRDRNPIVAGIAFGLLTVKPQLGLLVPLLLLYERRWTVIVAAGLSSLALVAASGTLLGWETWAGYIRHNVPYQSYVMTDMGGIFLRMMPSLFGTLRFMEMPSSQAMIIHSVLAIAGFAGFLVGLVRARSLFERSLVLLLASFLVAPYSLVYDLGALSAVAAIAAFEQRSDEQSTWWRPTFILVALLPLIHFAFLGLSHVPVAPLVLSCALLLIVTRPRNQTQVI</sequence>
<evidence type="ECO:0000256" key="7">
    <source>
        <dbReference type="ARBA" id="ARBA00024033"/>
    </source>
</evidence>
<feature type="transmembrane region" description="Helical" evidence="8">
    <location>
        <begin position="304"/>
        <end position="330"/>
    </location>
</feature>
<comment type="caution">
    <text evidence="9">The sequence shown here is derived from an EMBL/GenBank/DDBJ whole genome shotgun (WGS) entry which is preliminary data.</text>
</comment>
<evidence type="ECO:0000256" key="5">
    <source>
        <dbReference type="ARBA" id="ARBA00022989"/>
    </source>
</evidence>
<feature type="transmembrane region" description="Helical" evidence="8">
    <location>
        <begin position="138"/>
        <end position="162"/>
    </location>
</feature>
<dbReference type="PROSITE" id="PS51257">
    <property type="entry name" value="PROKAR_LIPOPROTEIN"/>
    <property type="match status" value="1"/>
</dbReference>
<evidence type="ECO:0000256" key="2">
    <source>
        <dbReference type="ARBA" id="ARBA00022475"/>
    </source>
</evidence>
<keyword evidence="6 8" id="KW-0472">Membrane</keyword>
<accession>A0A4S8PZ60</accession>
<evidence type="ECO:0000256" key="6">
    <source>
        <dbReference type="ARBA" id="ARBA00023136"/>
    </source>
</evidence>
<protein>
    <submittedName>
        <fullName evidence="9">DUF2029 domain-containing protein</fullName>
    </submittedName>
</protein>
<dbReference type="AlphaFoldDB" id="A0A4S8PZ60"/>